<gene>
    <name evidence="1" type="ORF">B4U79_10714</name>
    <name evidence="2" type="ORF">B4U79_11439</name>
</gene>
<evidence type="ECO:0000313" key="3">
    <source>
        <dbReference type="Proteomes" id="UP000285301"/>
    </source>
</evidence>
<evidence type="ECO:0000313" key="1">
    <source>
        <dbReference type="EMBL" id="RWS02599.1"/>
    </source>
</evidence>
<accession>A0A3S3PJN8</accession>
<dbReference type="EMBL" id="NCKU01007417">
    <property type="protein sequence ID" value="RWS02653.1"/>
    <property type="molecule type" value="Genomic_DNA"/>
</dbReference>
<protein>
    <submittedName>
        <fullName evidence="1">Prohormone-1-like protein</fullName>
    </submittedName>
</protein>
<comment type="caution">
    <text evidence="1">The sequence shown here is derived from an EMBL/GenBank/DDBJ whole genome shotgun (WGS) entry which is preliminary data.</text>
</comment>
<evidence type="ECO:0000313" key="2">
    <source>
        <dbReference type="EMBL" id="RWS02653.1"/>
    </source>
</evidence>
<name>A0A3S3PJN8_9ACAR</name>
<organism evidence="1 3">
    <name type="scientific">Dinothrombium tinctorium</name>
    <dbReference type="NCBI Taxonomy" id="1965070"/>
    <lineage>
        <taxon>Eukaryota</taxon>
        <taxon>Metazoa</taxon>
        <taxon>Ecdysozoa</taxon>
        <taxon>Arthropoda</taxon>
        <taxon>Chelicerata</taxon>
        <taxon>Arachnida</taxon>
        <taxon>Acari</taxon>
        <taxon>Acariformes</taxon>
        <taxon>Trombidiformes</taxon>
        <taxon>Prostigmata</taxon>
        <taxon>Anystina</taxon>
        <taxon>Parasitengona</taxon>
        <taxon>Trombidioidea</taxon>
        <taxon>Trombidiidae</taxon>
        <taxon>Dinothrombium</taxon>
    </lineage>
</organism>
<reference evidence="1 3" key="1">
    <citation type="journal article" date="2018" name="Gigascience">
        <title>Genomes of trombidid mites reveal novel predicted allergens and laterally-transferred genes associated with secondary metabolism.</title>
        <authorList>
            <person name="Dong X."/>
            <person name="Chaisiri K."/>
            <person name="Xia D."/>
            <person name="Armstrong S.D."/>
            <person name="Fang Y."/>
            <person name="Donnelly M.J."/>
            <person name="Kadowaki T."/>
            <person name="McGarry J.W."/>
            <person name="Darby A.C."/>
            <person name="Makepeace B.L."/>
        </authorList>
    </citation>
    <scope>NUCLEOTIDE SEQUENCE [LARGE SCALE GENOMIC DNA]</scope>
    <source>
        <strain evidence="1">UoL-WK</strain>
    </source>
</reference>
<keyword evidence="3" id="KW-1185">Reference proteome</keyword>
<dbReference type="Proteomes" id="UP000285301">
    <property type="component" value="Unassembled WGS sequence"/>
</dbReference>
<sequence>EEQTPVENILLNYLLARQLERRLPSVEFQDQKKRSYWKQCAFNAVTCFGRKR</sequence>
<reference evidence="1" key="2">
    <citation type="submission" date="2018-11" db="EMBL/GenBank/DDBJ databases">
        <title>Trombidioid mite genomics.</title>
        <authorList>
            <person name="Dong X."/>
        </authorList>
    </citation>
    <scope>NUCLEOTIDE SEQUENCE</scope>
    <source>
        <strain evidence="1">UoL-WK</strain>
    </source>
</reference>
<proteinExistence type="predicted"/>
<dbReference type="AlphaFoldDB" id="A0A3S3PJN8"/>
<feature type="non-terminal residue" evidence="1">
    <location>
        <position position="1"/>
    </location>
</feature>
<dbReference type="EMBL" id="NCKU01007491">
    <property type="protein sequence ID" value="RWS02599.1"/>
    <property type="molecule type" value="Genomic_DNA"/>
</dbReference>
<dbReference type="OrthoDB" id="6410451at2759"/>